<protein>
    <recommendedName>
        <fullName evidence="3">Cytosine deaminase</fullName>
    </recommendedName>
</protein>
<sequence length="63" mass="6700">MLRARAVLGLSLAELRPGGPAELLAVRAGDLGAAVAHATEDRVVFHKGRLVARTAVTSELRRR</sequence>
<keyword evidence="2" id="KW-1185">Reference proteome</keyword>
<accession>A0ABN3VBF1</accession>
<evidence type="ECO:0000313" key="1">
    <source>
        <dbReference type="EMBL" id="GAA2789001.1"/>
    </source>
</evidence>
<comment type="caution">
    <text evidence="1">The sequence shown here is derived from an EMBL/GenBank/DDBJ whole genome shotgun (WGS) entry which is preliminary data.</text>
</comment>
<name>A0ABN3VBF1_9PSEU</name>
<gene>
    <name evidence="1" type="ORF">GCM10010470_24540</name>
</gene>
<evidence type="ECO:0000313" key="2">
    <source>
        <dbReference type="Proteomes" id="UP001500979"/>
    </source>
</evidence>
<evidence type="ECO:0008006" key="3">
    <source>
        <dbReference type="Google" id="ProtNLM"/>
    </source>
</evidence>
<dbReference type="EMBL" id="BAAAUX010000011">
    <property type="protein sequence ID" value="GAA2789001.1"/>
    <property type="molecule type" value="Genomic_DNA"/>
</dbReference>
<dbReference type="Proteomes" id="UP001500979">
    <property type="component" value="Unassembled WGS sequence"/>
</dbReference>
<dbReference type="RefSeq" id="WP_344679707.1">
    <property type="nucleotide sequence ID" value="NZ_BAAAUX010000011.1"/>
</dbReference>
<reference evidence="1 2" key="1">
    <citation type="journal article" date="2019" name="Int. J. Syst. Evol. Microbiol.">
        <title>The Global Catalogue of Microorganisms (GCM) 10K type strain sequencing project: providing services to taxonomists for standard genome sequencing and annotation.</title>
        <authorList>
            <consortium name="The Broad Institute Genomics Platform"/>
            <consortium name="The Broad Institute Genome Sequencing Center for Infectious Disease"/>
            <person name="Wu L."/>
            <person name="Ma J."/>
        </authorList>
    </citation>
    <scope>NUCLEOTIDE SEQUENCE [LARGE SCALE GENOMIC DNA]</scope>
    <source>
        <strain evidence="1 2">JCM 9383</strain>
    </source>
</reference>
<proteinExistence type="predicted"/>
<organism evidence="1 2">
    <name type="scientific">Saccharopolyspora taberi</name>
    <dbReference type="NCBI Taxonomy" id="60895"/>
    <lineage>
        <taxon>Bacteria</taxon>
        <taxon>Bacillati</taxon>
        <taxon>Actinomycetota</taxon>
        <taxon>Actinomycetes</taxon>
        <taxon>Pseudonocardiales</taxon>
        <taxon>Pseudonocardiaceae</taxon>
        <taxon>Saccharopolyspora</taxon>
    </lineage>
</organism>